<comment type="caution">
    <text evidence="2">The sequence shown here is derived from an EMBL/GenBank/DDBJ whole genome shotgun (WGS) entry which is preliminary data.</text>
</comment>
<evidence type="ECO:0000259" key="1">
    <source>
        <dbReference type="Pfam" id="PF12728"/>
    </source>
</evidence>
<sequence>MAEVCTIFQVSKTTIYDWIKKYQLKPYKIRSRIYFQWQDINHLLHPVKKKALSI</sequence>
<dbReference type="Gene3D" id="1.10.1660.10">
    <property type="match status" value="1"/>
</dbReference>
<reference evidence="2 3" key="1">
    <citation type="submission" date="2022-12" db="EMBL/GenBank/DDBJ databases">
        <title>Chitinophagaceae gen. sp. nov., a new member of the family Chitinophagaceae, isolated from soil in a chemical factory.</title>
        <authorList>
            <person name="Ke Z."/>
        </authorList>
    </citation>
    <scope>NUCLEOTIDE SEQUENCE [LARGE SCALE GENOMIC DNA]</scope>
    <source>
        <strain evidence="2 3">LY-5</strain>
    </source>
</reference>
<organism evidence="2 3">
    <name type="scientific">Polluticaenibacter yanchengensis</name>
    <dbReference type="NCBI Taxonomy" id="3014562"/>
    <lineage>
        <taxon>Bacteria</taxon>
        <taxon>Pseudomonadati</taxon>
        <taxon>Bacteroidota</taxon>
        <taxon>Chitinophagia</taxon>
        <taxon>Chitinophagales</taxon>
        <taxon>Chitinophagaceae</taxon>
        <taxon>Polluticaenibacter</taxon>
    </lineage>
</organism>
<proteinExistence type="predicted"/>
<keyword evidence="3" id="KW-1185">Reference proteome</keyword>
<gene>
    <name evidence="2" type="ORF">O3P16_13995</name>
</gene>
<dbReference type="EMBL" id="JAQGEF010000019">
    <property type="protein sequence ID" value="MDA3615921.1"/>
    <property type="molecule type" value="Genomic_DNA"/>
</dbReference>
<dbReference type="Proteomes" id="UP001210231">
    <property type="component" value="Unassembled WGS sequence"/>
</dbReference>
<dbReference type="InterPro" id="IPR041657">
    <property type="entry name" value="HTH_17"/>
</dbReference>
<dbReference type="InterPro" id="IPR009061">
    <property type="entry name" value="DNA-bd_dom_put_sf"/>
</dbReference>
<dbReference type="SUPFAM" id="SSF46955">
    <property type="entry name" value="Putative DNA-binding domain"/>
    <property type="match status" value="1"/>
</dbReference>
<evidence type="ECO:0000313" key="2">
    <source>
        <dbReference type="EMBL" id="MDA3615921.1"/>
    </source>
</evidence>
<accession>A0ABT4UM35</accession>
<evidence type="ECO:0000313" key="3">
    <source>
        <dbReference type="Proteomes" id="UP001210231"/>
    </source>
</evidence>
<dbReference type="RefSeq" id="WP_407032280.1">
    <property type="nucleotide sequence ID" value="NZ_JAQGEF010000019.1"/>
</dbReference>
<feature type="domain" description="Helix-turn-helix" evidence="1">
    <location>
        <begin position="2"/>
        <end position="43"/>
    </location>
</feature>
<name>A0ABT4UM35_9BACT</name>
<dbReference type="Pfam" id="PF12728">
    <property type="entry name" value="HTH_17"/>
    <property type="match status" value="1"/>
</dbReference>
<protein>
    <submittedName>
        <fullName evidence="2">Helix-turn-helix domain-containing protein</fullName>
    </submittedName>
</protein>